<sequence>MVIVFQQPLVSGFHEAELSLDNAKWVLHPGPDAGFHVFDVDGRFVLAWMLFQGS</sequence>
<name>A0AAN4SYQ2_ECOLX</name>
<accession>A0AAN4SYQ2</accession>
<dbReference type="AlphaFoldDB" id="A0AAN4SYQ2"/>
<feature type="non-terminal residue" evidence="1">
    <location>
        <position position="54"/>
    </location>
</feature>
<organism evidence="1 2">
    <name type="scientific">Escherichia coli 1-250-04_S3_C1</name>
    <dbReference type="NCBI Taxonomy" id="1444135"/>
    <lineage>
        <taxon>Bacteria</taxon>
        <taxon>Pseudomonadati</taxon>
        <taxon>Pseudomonadota</taxon>
        <taxon>Gammaproteobacteria</taxon>
        <taxon>Enterobacterales</taxon>
        <taxon>Enterobacteriaceae</taxon>
        <taxon>Escherichia</taxon>
    </lineage>
</organism>
<evidence type="ECO:0000313" key="2">
    <source>
        <dbReference type="Proteomes" id="UP000024043"/>
    </source>
</evidence>
<proteinExistence type="predicted"/>
<protein>
    <submittedName>
        <fullName evidence="1">Uncharacterized protein</fullName>
    </submittedName>
</protein>
<gene>
    <name evidence="1" type="ORF">AC00_1289</name>
</gene>
<dbReference type="EMBL" id="JJLU01000044">
    <property type="protein sequence ID" value="EZJ87726.1"/>
    <property type="molecule type" value="Genomic_DNA"/>
</dbReference>
<comment type="caution">
    <text evidence="1">The sequence shown here is derived from an EMBL/GenBank/DDBJ whole genome shotgun (WGS) entry which is preliminary data.</text>
</comment>
<evidence type="ECO:0000313" key="1">
    <source>
        <dbReference type="EMBL" id="EZJ87726.1"/>
    </source>
</evidence>
<dbReference type="Proteomes" id="UP000024043">
    <property type="component" value="Unassembled WGS sequence"/>
</dbReference>
<reference evidence="1 2" key="1">
    <citation type="submission" date="2014-03" db="EMBL/GenBank/DDBJ databases">
        <title>Genetic Variability of E. coli after antibiotic treatment.</title>
        <authorList>
            <person name="Silbergeld E."/>
            <person name="Coles C."/>
            <person name="Seidman J.C."/>
            <person name="You Y."/>
            <person name="George J."/>
            <person name="Nadendla S."/>
            <person name="Huot H."/>
            <person name="Daugherty S.C."/>
            <person name="Nagaraj S."/>
            <person name="Ott S."/>
            <person name="Klega K."/>
            <person name="Rasko D."/>
        </authorList>
    </citation>
    <scope>NUCLEOTIDE SEQUENCE [LARGE SCALE GENOMIC DNA]</scope>
    <source>
        <strain evidence="1 2">1-250-04_S3_C1</strain>
    </source>
</reference>